<dbReference type="InParanoid" id="A8Q3G6"/>
<protein>
    <recommendedName>
        <fullName evidence="13">GPI transamidase component PIG-S</fullName>
    </recommendedName>
</protein>
<dbReference type="Pfam" id="PF10510">
    <property type="entry name" value="PIG-S"/>
    <property type="match status" value="1"/>
</dbReference>
<feature type="transmembrane region" description="Helical" evidence="10">
    <location>
        <begin position="488"/>
        <end position="507"/>
    </location>
</feature>
<comment type="subcellular location">
    <subcellularLocation>
        <location evidence="1">Endoplasmic reticulum membrane</location>
        <topology evidence="1">Multi-pass membrane protein</topology>
    </subcellularLocation>
</comment>
<evidence type="ECO:0000256" key="5">
    <source>
        <dbReference type="ARBA" id="ARBA00022692"/>
    </source>
</evidence>
<sequence>MRASEHKSRALSDPASFQHSYLHSRVLASFVCVILAAVPAWWALTTITRLSLPSEEVRAWEVRGTCPIRATWAVILEDAQPDLSLCERAQTQLQTHTDRHDLCLDWHVSAPNVCAAGEPLDHATRTFPVPLSAYENQGTAGIVEYLSSLFGGSSYQARADAINTSAIASASQHDDPRVVQYAPHIRIVFSLLQEDASLGNGFDGWDLTHALQDIKAHKALAPLAQTLEALERVYSVQLESQVQWYAPLESTPQPVHHPERMNETYYAVSMQDVSVFVNSVHWALDSYGTADLSPATEIRTLQMVLFVPSVQHSPLYIEGPDVGTVAEPAWLVPQWGGVVVWNPTQRVEGPPSTVLSLETLQKPMSRFTGQIRTLLGLHVEPLAMTEPEQQHALLQAAEGLEWRRTLEMTRSAVETLASIVRLVNKMPSLGVNAKVRDEFLASLHELAFCDSSRLDTLARATSAHTHASRAFYDPSMLVTLYFPNEHKFAVYTPLFGPMVLPLILAVIREWKVRKRQRAVKHRSLSST</sequence>
<evidence type="ECO:0000256" key="4">
    <source>
        <dbReference type="ARBA" id="ARBA00022502"/>
    </source>
</evidence>
<reference evidence="11 12" key="1">
    <citation type="journal article" date="2007" name="Proc. Natl. Acad. Sci. U.S.A.">
        <title>Dandruff-associated Malassezia genomes reveal convergent and divergent virulence traits shared with plant and human fungal pathogens.</title>
        <authorList>
            <person name="Xu J."/>
            <person name="Saunders C.W."/>
            <person name="Hu P."/>
            <person name="Grant R.A."/>
            <person name="Boekhout T."/>
            <person name="Kuramae E.E."/>
            <person name="Kronstad J.W."/>
            <person name="Deangelis Y.M."/>
            <person name="Reeder N.L."/>
            <person name="Johnstone K.R."/>
            <person name="Leland M."/>
            <person name="Fieno A.M."/>
            <person name="Begley W.M."/>
            <person name="Sun Y."/>
            <person name="Lacey M.P."/>
            <person name="Chaudhary T."/>
            <person name="Keough T."/>
            <person name="Chu L."/>
            <person name="Sears R."/>
            <person name="Yuan B."/>
            <person name="Dawson T.L.Jr."/>
        </authorList>
    </citation>
    <scope>NUCLEOTIDE SEQUENCE [LARGE SCALE GENOMIC DNA]</scope>
    <source>
        <strain evidence="12">ATCC MYA-4612 / CBS 7966</strain>
    </source>
</reference>
<evidence type="ECO:0000256" key="6">
    <source>
        <dbReference type="ARBA" id="ARBA00022824"/>
    </source>
</evidence>
<evidence type="ECO:0000313" key="11">
    <source>
        <dbReference type="EMBL" id="EDP43384.1"/>
    </source>
</evidence>
<comment type="similarity">
    <text evidence="3">Belongs to the PIGS family.</text>
</comment>
<dbReference type="STRING" id="425265.A8Q3G6"/>
<dbReference type="GO" id="GO:0042765">
    <property type="term" value="C:GPI-anchor transamidase complex"/>
    <property type="evidence" value="ECO:0007669"/>
    <property type="project" value="InterPro"/>
</dbReference>
<dbReference type="VEuPathDB" id="FungiDB:MGL_2394"/>
<dbReference type="InterPro" id="IPR019540">
    <property type="entry name" value="PtdIno-glycan_biosynth_class_S"/>
</dbReference>
<organism evidence="11 12">
    <name type="scientific">Malassezia globosa (strain ATCC MYA-4612 / CBS 7966)</name>
    <name type="common">Dandruff-associated fungus</name>
    <dbReference type="NCBI Taxonomy" id="425265"/>
    <lineage>
        <taxon>Eukaryota</taxon>
        <taxon>Fungi</taxon>
        <taxon>Dikarya</taxon>
        <taxon>Basidiomycota</taxon>
        <taxon>Ustilaginomycotina</taxon>
        <taxon>Malasseziomycetes</taxon>
        <taxon>Malasseziales</taxon>
        <taxon>Malasseziaceae</taxon>
        <taxon>Malassezia</taxon>
    </lineage>
</organism>
<dbReference type="AlphaFoldDB" id="A8Q3G6"/>
<dbReference type="RefSeq" id="XP_001730598.1">
    <property type="nucleotide sequence ID" value="XM_001730546.1"/>
</dbReference>
<comment type="caution">
    <text evidence="11">The sequence shown here is derived from an EMBL/GenBank/DDBJ whole genome shotgun (WGS) entry which is preliminary data.</text>
</comment>
<dbReference type="GeneID" id="5854905"/>
<dbReference type="OMA" id="AEHKYAV"/>
<name>A8Q3G6_MALGO</name>
<dbReference type="EMBL" id="AAYY01000008">
    <property type="protein sequence ID" value="EDP43384.1"/>
    <property type="molecule type" value="Genomic_DNA"/>
</dbReference>
<evidence type="ECO:0000256" key="9">
    <source>
        <dbReference type="ARBA" id="ARBA00023180"/>
    </source>
</evidence>
<dbReference type="KEGG" id="mgl:MGL_2394"/>
<dbReference type="OrthoDB" id="28748at2759"/>
<evidence type="ECO:0008006" key="13">
    <source>
        <dbReference type="Google" id="ProtNLM"/>
    </source>
</evidence>
<dbReference type="PANTHER" id="PTHR21072">
    <property type="entry name" value="GPI TRANSAMIDASE COMPONENT PIG-S"/>
    <property type="match status" value="1"/>
</dbReference>
<evidence type="ECO:0000313" key="12">
    <source>
        <dbReference type="Proteomes" id="UP000008837"/>
    </source>
</evidence>
<keyword evidence="6" id="KW-0256">Endoplasmic reticulum</keyword>
<evidence type="ECO:0000256" key="1">
    <source>
        <dbReference type="ARBA" id="ARBA00004477"/>
    </source>
</evidence>
<dbReference type="Proteomes" id="UP000008837">
    <property type="component" value="Unassembled WGS sequence"/>
</dbReference>
<keyword evidence="5 10" id="KW-0812">Transmembrane</keyword>
<evidence type="ECO:0000256" key="3">
    <source>
        <dbReference type="ARBA" id="ARBA00005316"/>
    </source>
</evidence>
<comment type="pathway">
    <text evidence="2">Glycolipid biosynthesis; glycosylphosphatidylinositol-anchor biosynthesis.</text>
</comment>
<keyword evidence="8 10" id="KW-0472">Membrane</keyword>
<keyword evidence="4" id="KW-0337">GPI-anchor biosynthesis</keyword>
<keyword evidence="12" id="KW-1185">Reference proteome</keyword>
<evidence type="ECO:0000256" key="7">
    <source>
        <dbReference type="ARBA" id="ARBA00022989"/>
    </source>
</evidence>
<evidence type="ECO:0000256" key="8">
    <source>
        <dbReference type="ARBA" id="ARBA00023136"/>
    </source>
</evidence>
<keyword evidence="7 10" id="KW-1133">Transmembrane helix</keyword>
<dbReference type="GO" id="GO:0006506">
    <property type="term" value="P:GPI anchor biosynthetic process"/>
    <property type="evidence" value="ECO:0007669"/>
    <property type="project" value="UniProtKB-UniPathway"/>
</dbReference>
<feature type="transmembrane region" description="Helical" evidence="10">
    <location>
        <begin position="26"/>
        <end position="44"/>
    </location>
</feature>
<proteinExistence type="inferred from homology"/>
<dbReference type="UniPathway" id="UPA00196"/>
<dbReference type="PANTHER" id="PTHR21072:SF13">
    <property type="entry name" value="GPI TRANSAMIDASE COMPONENT PIG-S"/>
    <property type="match status" value="1"/>
</dbReference>
<evidence type="ECO:0000256" key="10">
    <source>
        <dbReference type="SAM" id="Phobius"/>
    </source>
</evidence>
<gene>
    <name evidence="11" type="ORF">MGL_2394</name>
</gene>
<keyword evidence="9" id="KW-0325">Glycoprotein</keyword>
<dbReference type="FunCoup" id="A8Q3G6">
    <property type="interactions" value="482"/>
</dbReference>
<accession>A8Q3G6</accession>
<dbReference type="GO" id="GO:0016255">
    <property type="term" value="P:attachment of GPI anchor to protein"/>
    <property type="evidence" value="ECO:0007669"/>
    <property type="project" value="InterPro"/>
</dbReference>
<evidence type="ECO:0000256" key="2">
    <source>
        <dbReference type="ARBA" id="ARBA00004687"/>
    </source>
</evidence>